<evidence type="ECO:0000259" key="2">
    <source>
        <dbReference type="Pfam" id="PF00501"/>
    </source>
</evidence>
<dbReference type="InterPro" id="IPR000873">
    <property type="entry name" value="AMP-dep_synth/lig_dom"/>
</dbReference>
<sequence>MIASTRAEGSFIPPPFDLPLEFAFDFHFKENQNQPALIYPTDDGRCFRSYNYKEIVPAVHRTGQWISSAINFQGWAGSSPPVVVIFLKTDTMTYLTAIAGLMRAGVTAFPISPRFSSTVNANLFKESQPAAVIINSATETLAKQALEEYAKGCEEPPLLCEFPSFSSLYPGHDMYDPLPRHVRKMEDISIITHSSSSSSLFPKVIFWSSRAILHHGEIKGILVLQYLDQTGLNTIPDFPVHQFAGQVLGSFGLELFHSLGMCIFFTMVRRGLVLGVMDPAEQTSILPADMNDIFRCFKLSQPDFLLTNPRAIELWAEDPKKMAVLRDSSANIVYGGRFLSKSVGDRLVRSGVKICTTYGSTESGPITLLPHFQGEDWEYWTVYPRPDISFIPREDGLFELVVAPTDELNYLAISNTTWKGKPAYNPGDLFVSHPIKKYTYKIFGRSSDQIMLATGETINPIEIESELSNHPLVSSVIMFGHSRFTIGIVIEQVSNLQNGQENNPSEKIFLDKIWPAIVEINSKSPSYSNISRQMIIVAHSKKPISISPKGLPRRPIVWLQYQDEMDALYAMELKGPK</sequence>
<evidence type="ECO:0000313" key="4">
    <source>
        <dbReference type="Proteomes" id="UP000027222"/>
    </source>
</evidence>
<dbReference type="PANTHER" id="PTHR43201">
    <property type="entry name" value="ACYL-COA SYNTHETASE"/>
    <property type="match status" value="1"/>
</dbReference>
<accession>A0A067SNP2</accession>
<dbReference type="OrthoDB" id="429813at2759"/>
<dbReference type="EMBL" id="KL142388">
    <property type="protein sequence ID" value="KDR72501.1"/>
    <property type="molecule type" value="Genomic_DNA"/>
</dbReference>
<dbReference type="HOGENOM" id="CLU_002220_3_2_1"/>
<keyword evidence="4" id="KW-1185">Reference proteome</keyword>
<dbReference type="Gene3D" id="3.40.50.12780">
    <property type="entry name" value="N-terminal domain of ligase-like"/>
    <property type="match status" value="1"/>
</dbReference>
<comment type="similarity">
    <text evidence="1">Belongs to the ATP-dependent AMP-binding enzyme family.</text>
</comment>
<evidence type="ECO:0000313" key="3">
    <source>
        <dbReference type="EMBL" id="KDR72501.1"/>
    </source>
</evidence>
<dbReference type="Pfam" id="PF23562">
    <property type="entry name" value="AMP-binding_C_3"/>
    <property type="match status" value="1"/>
</dbReference>
<name>A0A067SNP2_GALM3</name>
<feature type="domain" description="AMP-dependent synthetase/ligase" evidence="2">
    <location>
        <begin position="29"/>
        <end position="371"/>
    </location>
</feature>
<evidence type="ECO:0000256" key="1">
    <source>
        <dbReference type="ARBA" id="ARBA00006432"/>
    </source>
</evidence>
<dbReference type="SUPFAM" id="SSF56801">
    <property type="entry name" value="Acetyl-CoA synthetase-like"/>
    <property type="match status" value="1"/>
</dbReference>
<dbReference type="Pfam" id="PF00501">
    <property type="entry name" value="AMP-binding"/>
    <property type="match status" value="1"/>
</dbReference>
<dbReference type="GO" id="GO:0006631">
    <property type="term" value="P:fatty acid metabolic process"/>
    <property type="evidence" value="ECO:0007669"/>
    <property type="project" value="TreeGrafter"/>
</dbReference>
<dbReference type="AlphaFoldDB" id="A0A067SNP2"/>
<gene>
    <name evidence="3" type="ORF">GALMADRAFT_142823</name>
</gene>
<dbReference type="PANTHER" id="PTHR43201:SF8">
    <property type="entry name" value="ACYL-COA SYNTHETASE FAMILY MEMBER 3"/>
    <property type="match status" value="1"/>
</dbReference>
<dbReference type="Proteomes" id="UP000027222">
    <property type="component" value="Unassembled WGS sequence"/>
</dbReference>
<proteinExistence type="inferred from homology"/>
<dbReference type="InterPro" id="IPR042099">
    <property type="entry name" value="ANL_N_sf"/>
</dbReference>
<dbReference type="GO" id="GO:0031956">
    <property type="term" value="F:medium-chain fatty acid-CoA ligase activity"/>
    <property type="evidence" value="ECO:0007669"/>
    <property type="project" value="TreeGrafter"/>
</dbReference>
<protein>
    <recommendedName>
        <fullName evidence="2">AMP-dependent synthetase/ligase domain-containing protein</fullName>
    </recommendedName>
</protein>
<reference evidence="4" key="1">
    <citation type="journal article" date="2014" name="Proc. Natl. Acad. Sci. U.S.A.">
        <title>Extensive sampling of basidiomycete genomes demonstrates inadequacy of the white-rot/brown-rot paradigm for wood decay fungi.</title>
        <authorList>
            <person name="Riley R."/>
            <person name="Salamov A.A."/>
            <person name="Brown D.W."/>
            <person name="Nagy L.G."/>
            <person name="Floudas D."/>
            <person name="Held B.W."/>
            <person name="Levasseur A."/>
            <person name="Lombard V."/>
            <person name="Morin E."/>
            <person name="Otillar R."/>
            <person name="Lindquist E.A."/>
            <person name="Sun H."/>
            <person name="LaButti K.M."/>
            <person name="Schmutz J."/>
            <person name="Jabbour D."/>
            <person name="Luo H."/>
            <person name="Baker S.E."/>
            <person name="Pisabarro A.G."/>
            <person name="Walton J.D."/>
            <person name="Blanchette R.A."/>
            <person name="Henrissat B."/>
            <person name="Martin F."/>
            <person name="Cullen D."/>
            <person name="Hibbett D.S."/>
            <person name="Grigoriev I.V."/>
        </authorList>
    </citation>
    <scope>NUCLEOTIDE SEQUENCE [LARGE SCALE GENOMIC DNA]</scope>
    <source>
        <strain evidence="4">CBS 339.88</strain>
    </source>
</reference>
<organism evidence="3 4">
    <name type="scientific">Galerina marginata (strain CBS 339.88)</name>
    <dbReference type="NCBI Taxonomy" id="685588"/>
    <lineage>
        <taxon>Eukaryota</taxon>
        <taxon>Fungi</taxon>
        <taxon>Dikarya</taxon>
        <taxon>Basidiomycota</taxon>
        <taxon>Agaricomycotina</taxon>
        <taxon>Agaricomycetes</taxon>
        <taxon>Agaricomycetidae</taxon>
        <taxon>Agaricales</taxon>
        <taxon>Agaricineae</taxon>
        <taxon>Strophariaceae</taxon>
        <taxon>Galerina</taxon>
    </lineage>
</organism>